<feature type="compositionally biased region" description="Polar residues" evidence="1">
    <location>
        <begin position="61"/>
        <end position="77"/>
    </location>
</feature>
<protein>
    <recommendedName>
        <fullName evidence="5">Vacuolar segregation protein 7</fullName>
    </recommendedName>
</protein>
<accession>A0A2T0FKP3</accession>
<dbReference type="PANTHER" id="PTHR28258">
    <property type="entry name" value="VACUOLAR SEGREGATION PROTEIN 7"/>
    <property type="match status" value="1"/>
</dbReference>
<dbReference type="AlphaFoldDB" id="A0A2T0FKP3"/>
<evidence type="ECO:0000256" key="2">
    <source>
        <dbReference type="SAM" id="Phobius"/>
    </source>
</evidence>
<dbReference type="STRING" id="45607.A0A2T0FKP3"/>
<reference evidence="3 4" key="1">
    <citation type="submission" date="2017-04" db="EMBL/GenBank/DDBJ databases">
        <title>Genome sequencing of [Candida] sorbophila.</title>
        <authorList>
            <person name="Ahn J.O."/>
        </authorList>
    </citation>
    <scope>NUCLEOTIDE SEQUENCE [LARGE SCALE GENOMIC DNA]</scope>
    <source>
        <strain evidence="3 4">DS02</strain>
    </source>
</reference>
<proteinExistence type="predicted"/>
<dbReference type="PANTHER" id="PTHR28258:SF1">
    <property type="entry name" value="VACUOLAR SEGREGATION PROTEIN 7"/>
    <property type="match status" value="1"/>
</dbReference>
<evidence type="ECO:0008006" key="5">
    <source>
        <dbReference type="Google" id="ProtNLM"/>
    </source>
</evidence>
<dbReference type="InterPro" id="IPR024260">
    <property type="entry name" value="Vac7"/>
</dbReference>
<keyword evidence="2" id="KW-0472">Membrane</keyword>
<feature type="region of interest" description="Disordered" evidence="1">
    <location>
        <begin position="1"/>
        <end position="137"/>
    </location>
</feature>
<evidence type="ECO:0000313" key="3">
    <source>
        <dbReference type="EMBL" id="PRT55537.1"/>
    </source>
</evidence>
<dbReference type="Pfam" id="PF12751">
    <property type="entry name" value="Vac7"/>
    <property type="match status" value="1"/>
</dbReference>
<evidence type="ECO:0000256" key="1">
    <source>
        <dbReference type="SAM" id="MobiDB-lite"/>
    </source>
</evidence>
<keyword evidence="2" id="KW-1133">Transmembrane helix</keyword>
<dbReference type="Proteomes" id="UP000238350">
    <property type="component" value="Unassembled WGS sequence"/>
</dbReference>
<dbReference type="GO" id="GO:1903778">
    <property type="term" value="P:protein localization to vacuolar membrane"/>
    <property type="evidence" value="ECO:0007669"/>
    <property type="project" value="TreeGrafter"/>
</dbReference>
<keyword evidence="2" id="KW-0812">Transmembrane</keyword>
<keyword evidence="4" id="KW-1185">Reference proteome</keyword>
<dbReference type="RefSeq" id="XP_024665482.1">
    <property type="nucleotide sequence ID" value="XM_024809714.1"/>
</dbReference>
<feature type="transmembrane region" description="Helical" evidence="2">
    <location>
        <begin position="370"/>
        <end position="393"/>
    </location>
</feature>
<dbReference type="GO" id="GO:0000329">
    <property type="term" value="C:fungal-type vacuole membrane"/>
    <property type="evidence" value="ECO:0007669"/>
    <property type="project" value="TreeGrafter"/>
</dbReference>
<dbReference type="GO" id="GO:0000011">
    <property type="term" value="P:vacuole inheritance"/>
    <property type="evidence" value="ECO:0007669"/>
    <property type="project" value="TreeGrafter"/>
</dbReference>
<feature type="compositionally biased region" description="Polar residues" evidence="1">
    <location>
        <begin position="23"/>
        <end position="40"/>
    </location>
</feature>
<organism evidence="3 4">
    <name type="scientific">Wickerhamiella sorbophila</name>
    <dbReference type="NCBI Taxonomy" id="45607"/>
    <lineage>
        <taxon>Eukaryota</taxon>
        <taxon>Fungi</taxon>
        <taxon>Dikarya</taxon>
        <taxon>Ascomycota</taxon>
        <taxon>Saccharomycotina</taxon>
        <taxon>Dipodascomycetes</taxon>
        <taxon>Dipodascales</taxon>
        <taxon>Trichomonascaceae</taxon>
        <taxon>Wickerhamiella</taxon>
    </lineage>
</organism>
<comment type="caution">
    <text evidence="3">The sequence shown here is derived from an EMBL/GenBank/DDBJ whole genome shotgun (WGS) entry which is preliminary data.</text>
</comment>
<dbReference type="GO" id="GO:0010513">
    <property type="term" value="P:positive regulation of phosphatidylinositol biosynthetic process"/>
    <property type="evidence" value="ECO:0007669"/>
    <property type="project" value="TreeGrafter"/>
</dbReference>
<dbReference type="GeneID" id="36516905"/>
<name>A0A2T0FKP3_9ASCO</name>
<gene>
    <name evidence="3" type="ORF">B9G98_03157</name>
</gene>
<evidence type="ECO:0000313" key="4">
    <source>
        <dbReference type="Proteomes" id="UP000238350"/>
    </source>
</evidence>
<dbReference type="OrthoDB" id="1204at2759"/>
<feature type="compositionally biased region" description="Polar residues" evidence="1">
    <location>
        <begin position="233"/>
        <end position="246"/>
    </location>
</feature>
<feature type="region of interest" description="Disordered" evidence="1">
    <location>
        <begin position="228"/>
        <end position="281"/>
    </location>
</feature>
<dbReference type="EMBL" id="NDIQ01000021">
    <property type="protein sequence ID" value="PRT55537.1"/>
    <property type="molecule type" value="Genomic_DNA"/>
</dbReference>
<sequence>MQPPKLSPLSSPDDSDEMGVQGSGQTQISSDQPPISNASIPLTADEDSDGTRTVIGGPTVSALSQGSGRATPSSTKKIASAPPPAVQVETETVPSVPALAVQTAPSGAGSLRIKKSQDSVPRTAGRAKKRPSRLATTSKAEMFAAKVASAVDKATTSDSDEEFVYDANPAPQDTLRHPYLRTRLSALASTGTTNSGPPTVSAPAAASVNSINNSGSNVGSPLLGSGFAHGTYTGDTQGPQDSQALSSDAGPRQDYGSRGPFVVSRQPANGTERSPLRPTRIDSMRAKNIYLNRWRGSVTADDDRDIEMDDDDDDAYVMRDSRLIPVTESSPLRRSASAQYRYLAQRGQAPTPSPHDYGPSAKPPPLYVRLTLWIIILLMCMLGVSFIAGIFLASSRPLQNLHIARLSDVFPSDKELVFAMVVGAENPGYLSIQISDAELDIFATSKHVGDKQRTILLGTITELESPLVFQGTFFQMANRWASTTAKLINSCDEGDTCDQWNNITTNPFELNVRGSLQYRMLLGTEIKVPVQASVHVSSQSDVEP</sequence>
<dbReference type="GO" id="GO:0070772">
    <property type="term" value="C:PAS complex"/>
    <property type="evidence" value="ECO:0007669"/>
    <property type="project" value="TreeGrafter"/>
</dbReference>